<organism evidence="9 10">
    <name type="scientific">Saccharomonospora glauca K62</name>
    <dbReference type="NCBI Taxonomy" id="928724"/>
    <lineage>
        <taxon>Bacteria</taxon>
        <taxon>Bacillati</taxon>
        <taxon>Actinomycetota</taxon>
        <taxon>Actinomycetes</taxon>
        <taxon>Pseudonocardiales</taxon>
        <taxon>Pseudonocardiaceae</taxon>
        <taxon>Saccharomonospora</taxon>
    </lineage>
</organism>
<comment type="activity regulation">
    <text evidence="6">Uridylyltransferase (UTase) activity is inhibited by glutamine, while glutamine activates uridylyl-removing (UR) activity.</text>
</comment>
<reference evidence="9 10" key="1">
    <citation type="submission" date="2011-09" db="EMBL/GenBank/DDBJ databases">
        <authorList>
            <consortium name="US DOE Joint Genome Institute (JGI-PGF)"/>
            <person name="Lucas S."/>
            <person name="Han J."/>
            <person name="Lapidus A."/>
            <person name="Cheng J.-F."/>
            <person name="Goodwin L."/>
            <person name="Pitluck S."/>
            <person name="Peters L."/>
            <person name="Land M.L."/>
            <person name="Hauser L."/>
            <person name="Brambilla E."/>
            <person name="Klenk H.-P."/>
            <person name="Woyke T.J."/>
        </authorList>
    </citation>
    <scope>NUCLEOTIDE SEQUENCE [LARGE SCALE GENOMIC DNA]</scope>
    <source>
        <strain evidence="9 10">K62</strain>
    </source>
</reference>
<gene>
    <name evidence="6" type="primary">glnD</name>
    <name evidence="9" type="ORF">SacglDRAFT_01057</name>
</gene>
<reference evidence="10" key="2">
    <citation type="submission" date="2012-01" db="EMBL/GenBank/DDBJ databases">
        <title>Noncontiguous Finished sequence of chromosome of Saccharomonospora glauca K62.</title>
        <authorList>
            <consortium name="US DOE Joint Genome Institute"/>
            <person name="Lucas S."/>
            <person name="Han J."/>
            <person name="Lapidus A."/>
            <person name="Cheng J.-F."/>
            <person name="Goodwin L."/>
            <person name="Pitluck S."/>
            <person name="Peters L."/>
            <person name="Mikhailova N."/>
            <person name="Held B."/>
            <person name="Detter J.C."/>
            <person name="Han C."/>
            <person name="Tapia R."/>
            <person name="Land M."/>
            <person name="Hauser L."/>
            <person name="Kyrpides N."/>
            <person name="Ivanova N."/>
            <person name="Pagani I."/>
            <person name="Brambilla E.-M."/>
            <person name="Klenk H.-P."/>
            <person name="Woyke T."/>
        </authorList>
    </citation>
    <scope>NUCLEOTIDE SEQUENCE [LARGE SCALE GENOMIC DNA]</scope>
    <source>
        <strain evidence="10">K62</strain>
    </source>
</reference>
<dbReference type="GO" id="GO:0008081">
    <property type="term" value="F:phosphoric diester hydrolase activity"/>
    <property type="evidence" value="ECO:0007669"/>
    <property type="project" value="UniProtKB-UniRule"/>
</dbReference>
<dbReference type="NCBIfam" id="NF002895">
    <property type="entry name" value="PRK03381.1"/>
    <property type="match status" value="1"/>
</dbReference>
<dbReference type="HAMAP" id="MF_00277">
    <property type="entry name" value="PII_uridylyl_transf"/>
    <property type="match status" value="1"/>
</dbReference>
<keyword evidence="3 6" id="KW-0378">Hydrolase</keyword>
<evidence type="ECO:0000256" key="1">
    <source>
        <dbReference type="ARBA" id="ARBA00022679"/>
    </source>
</evidence>
<comment type="caution">
    <text evidence="6">Lacks conserved residue(s) required for the propagation of feature annotation.</text>
</comment>
<dbReference type="RefSeq" id="WP_005462289.1">
    <property type="nucleotide sequence ID" value="NZ_CM001484.1"/>
</dbReference>
<comment type="domain">
    <text evidence="6">Has four distinct domains: an N-terminal nucleotidyltransferase (NT) domain responsible for UTase activity, a central HD domain that encodes UR activity, and two C-terminal ACT domains that seem to have a role in glutamine sensing.</text>
</comment>
<protein>
    <recommendedName>
        <fullName evidence="6">Bifunctional uridylyltransferase/uridylyl-removing enzyme</fullName>
        <shortName evidence="6">UTase/UR</shortName>
    </recommendedName>
    <alternativeName>
        <fullName evidence="6">Bifunctional [protein-PII] modification enzyme</fullName>
    </alternativeName>
    <alternativeName>
        <fullName evidence="6">Bifunctional nitrogen sensor protein</fullName>
    </alternativeName>
    <domain>
        <recommendedName>
            <fullName evidence="6">[Protein-PII] uridylyltransferase</fullName>
            <shortName evidence="6">PII uridylyltransferase</shortName>
            <shortName evidence="6">UTase</shortName>
            <ecNumber evidence="6">2.7.7.59</ecNumber>
        </recommendedName>
    </domain>
    <domain>
        <recommendedName>
            <fullName evidence="6">[Protein-PII]-UMP uridylyl-removing enzyme</fullName>
            <shortName evidence="6">UR</shortName>
            <ecNumber evidence="6">3.1.4.-</ecNumber>
        </recommendedName>
    </domain>
</protein>
<dbReference type="PANTHER" id="PTHR47320">
    <property type="entry name" value="BIFUNCTIONAL URIDYLYLTRANSFERASE/URIDYLYL-REMOVING ENZYME"/>
    <property type="match status" value="1"/>
</dbReference>
<dbReference type="Pfam" id="PF08335">
    <property type="entry name" value="GlnD_UR_UTase"/>
    <property type="match status" value="1"/>
</dbReference>
<dbReference type="SMART" id="SM00471">
    <property type="entry name" value="HDc"/>
    <property type="match status" value="1"/>
</dbReference>
<dbReference type="InterPro" id="IPR006674">
    <property type="entry name" value="HD_domain"/>
</dbReference>
<evidence type="ECO:0000256" key="3">
    <source>
        <dbReference type="ARBA" id="ARBA00022801"/>
    </source>
</evidence>
<dbReference type="STRING" id="928724.SacglDRAFT_01057"/>
<dbReference type="InterPro" id="IPR013546">
    <property type="entry name" value="PII_UdlTrfase/GS_AdlTrfase"/>
</dbReference>
<dbReference type="SUPFAM" id="SSF81301">
    <property type="entry name" value="Nucleotidyltransferase"/>
    <property type="match status" value="1"/>
</dbReference>
<keyword evidence="2 6" id="KW-0548">Nucleotidyltransferase</keyword>
<dbReference type="GO" id="GO:0008773">
    <property type="term" value="F:[protein-PII] uridylyltransferase activity"/>
    <property type="evidence" value="ECO:0007669"/>
    <property type="project" value="UniProtKB-UniRule"/>
</dbReference>
<dbReference type="Pfam" id="PF01966">
    <property type="entry name" value="HD"/>
    <property type="match status" value="1"/>
</dbReference>
<keyword evidence="5 6" id="KW-0511">Multifunctional enzyme</keyword>
<dbReference type="EMBL" id="CM001484">
    <property type="protein sequence ID" value="EIE97992.1"/>
    <property type="molecule type" value="Genomic_DNA"/>
</dbReference>
<dbReference type="Gene3D" id="1.10.3090.10">
    <property type="entry name" value="cca-adding enzyme, domain 2"/>
    <property type="match status" value="1"/>
</dbReference>
<feature type="region of interest" description="Uridylyltransferase" evidence="6">
    <location>
        <begin position="1"/>
        <end position="292"/>
    </location>
</feature>
<dbReference type="PIRSF" id="PIRSF006288">
    <property type="entry name" value="PII_uridyltransf"/>
    <property type="match status" value="1"/>
</dbReference>
<dbReference type="InterPro" id="IPR043519">
    <property type="entry name" value="NT_sf"/>
</dbReference>
<dbReference type="OrthoDB" id="9758038at2"/>
<evidence type="ECO:0000259" key="8">
    <source>
        <dbReference type="PROSITE" id="PS51831"/>
    </source>
</evidence>
<comment type="function">
    <text evidence="6">Modifies, by uridylylation and deuridylylation, the PII regulatory proteins (GlnB and homologs), in response to the nitrogen status of the cell that GlnD senses through the glutamine level. Under low glutamine levels, catalyzes the conversion of the PII proteins and UTP to PII-UMP and PPi, while under higher glutamine levels, GlnD hydrolyzes PII-UMP to PII and UMP (deuridylylation). Thus, controls uridylylation state and activity of the PII proteins, and plays an important role in the regulation of nitrogen metabolism.</text>
</comment>
<keyword evidence="4 6" id="KW-0460">Magnesium</keyword>
<keyword evidence="1 6" id="KW-0808">Transferase</keyword>
<dbReference type="HOGENOM" id="CLU_012833_2_0_11"/>
<dbReference type="PROSITE" id="PS51831">
    <property type="entry name" value="HD"/>
    <property type="match status" value="1"/>
</dbReference>
<evidence type="ECO:0000256" key="2">
    <source>
        <dbReference type="ARBA" id="ARBA00022695"/>
    </source>
</evidence>
<sequence>MAEPGLVEVANRLIDVRGTTAAEVRAMLVELYDFWLRRAAGESGVDGESVGVALAAVGGLGRRELVPFADLDLVLLHDGRPEADRIAEAVWYPLWDSGIPIDHVVRTPDQALEVAAEDVRTAIGLLDLRPLAGDESLVARVRTEAREQWRRLARRVVPELLAATRARWERSGEIAQSARPDVKYGRGGLRDLAVLDALAVAQLTDRPNREVNSARELLLDVRTELRRLLRRARDVLEPPEATAVATRLGFDDRFALARALSGGTRAVAYALDVAFRAAKQPPSIRRRPTRVPLDDGVVLHGSEVALARRAHPTRDPFLVLRVAAASAVTGAPIAQGTLAVLAASAPEPRPPWPDGARDTLLRLLGAGEGVVAAVEALDRAGLWGRLFPEWGAVRDLAPREPLHSWTVDAHLLRTCVEAARLSTSVSRPDLLLLAAFLHDIGKGRDTDHSELGARLAERVAERLGVTGRDGTVLVGAVRHHLLLIHTALRRDITERATVERVATTLGGDAVLLEVLRALTEADARATGPGVWTPWRARLVDELVSRCRALMRGEEPTLPPRELTGAQRELAVEAIRTTTGRTRVDPGSGDGPELPLTVEFAAPSGRALFAPAMGVLAANSLRVLSAVVRGHLGATVGVFTVTPVFGDPPEPALLRDQFARAVTRSLHLGARLAEKERAYASRTRVVPQVDPVVLWFDDEVSGREVVMELRAVSRIGLLYRVACVLESRDVRVRWARIAELGAGVVASFAVAPGRGTPDTAWRTEVTEAVLNAAGPTPVGAVGSPRPPRGGEPDRIA</sequence>
<evidence type="ECO:0000256" key="7">
    <source>
        <dbReference type="SAM" id="MobiDB-lite"/>
    </source>
</evidence>
<comment type="similarity">
    <text evidence="6">Belongs to the GlnD family.</text>
</comment>
<name>I1CZ68_9PSEU</name>
<dbReference type="EC" id="2.7.7.59" evidence="6"/>
<dbReference type="SUPFAM" id="SSF109604">
    <property type="entry name" value="HD-domain/PDEase-like"/>
    <property type="match status" value="1"/>
</dbReference>
<proteinExistence type="inferred from homology"/>
<comment type="cofactor">
    <cofactor evidence="6">
        <name>Mg(2+)</name>
        <dbReference type="ChEBI" id="CHEBI:18420"/>
    </cofactor>
</comment>
<keyword evidence="10" id="KW-1185">Reference proteome</keyword>
<dbReference type="Proteomes" id="UP000005087">
    <property type="component" value="Chromosome"/>
</dbReference>
<dbReference type="SUPFAM" id="SSF81593">
    <property type="entry name" value="Nucleotidyltransferase substrate binding subunit/domain"/>
    <property type="match status" value="1"/>
</dbReference>
<evidence type="ECO:0000256" key="6">
    <source>
        <dbReference type="HAMAP-Rule" id="MF_00277"/>
    </source>
</evidence>
<evidence type="ECO:0000256" key="4">
    <source>
        <dbReference type="ARBA" id="ARBA00022842"/>
    </source>
</evidence>
<comment type="catalytic activity">
    <reaction evidence="6">
        <text>[protein-PII]-L-tyrosine + UTP = [protein-PII]-uridylyl-L-tyrosine + diphosphate</text>
        <dbReference type="Rhea" id="RHEA:13673"/>
        <dbReference type="Rhea" id="RHEA-COMP:12147"/>
        <dbReference type="Rhea" id="RHEA-COMP:12148"/>
        <dbReference type="ChEBI" id="CHEBI:33019"/>
        <dbReference type="ChEBI" id="CHEBI:46398"/>
        <dbReference type="ChEBI" id="CHEBI:46858"/>
        <dbReference type="ChEBI" id="CHEBI:90602"/>
        <dbReference type="EC" id="2.7.7.59"/>
    </reaction>
</comment>
<dbReference type="InterPro" id="IPR010043">
    <property type="entry name" value="UTase/UR"/>
</dbReference>
<dbReference type="InterPro" id="IPR003607">
    <property type="entry name" value="HD/PDEase_dom"/>
</dbReference>
<dbReference type="eggNOG" id="COG2844">
    <property type="taxonomic scope" value="Bacteria"/>
</dbReference>
<feature type="domain" description="HD" evidence="8">
    <location>
        <begin position="407"/>
        <end position="508"/>
    </location>
</feature>
<comment type="catalytic activity">
    <reaction evidence="6">
        <text>[protein-PII]-uridylyl-L-tyrosine + H2O = [protein-PII]-L-tyrosine + UMP + H(+)</text>
        <dbReference type="Rhea" id="RHEA:48600"/>
        <dbReference type="Rhea" id="RHEA-COMP:12147"/>
        <dbReference type="Rhea" id="RHEA-COMP:12148"/>
        <dbReference type="ChEBI" id="CHEBI:15377"/>
        <dbReference type="ChEBI" id="CHEBI:15378"/>
        <dbReference type="ChEBI" id="CHEBI:46858"/>
        <dbReference type="ChEBI" id="CHEBI:57865"/>
        <dbReference type="ChEBI" id="CHEBI:90602"/>
    </reaction>
</comment>
<dbReference type="AlphaFoldDB" id="I1CZ68"/>
<accession>I1CZ68</accession>
<dbReference type="CDD" id="cd05401">
    <property type="entry name" value="NT_GlnE_GlnD_like"/>
    <property type="match status" value="1"/>
</dbReference>
<evidence type="ECO:0000256" key="5">
    <source>
        <dbReference type="ARBA" id="ARBA00023268"/>
    </source>
</evidence>
<evidence type="ECO:0000313" key="10">
    <source>
        <dbReference type="Proteomes" id="UP000005087"/>
    </source>
</evidence>
<feature type="region of interest" description="Disordered" evidence="7">
    <location>
        <begin position="772"/>
        <end position="795"/>
    </location>
</feature>
<evidence type="ECO:0000313" key="9">
    <source>
        <dbReference type="EMBL" id="EIE97992.1"/>
    </source>
</evidence>
<dbReference type="GO" id="GO:0006808">
    <property type="term" value="P:regulation of nitrogen utilization"/>
    <property type="evidence" value="ECO:0007669"/>
    <property type="project" value="UniProtKB-UniRule"/>
</dbReference>
<dbReference type="EC" id="3.1.4.-" evidence="6"/>
<dbReference type="PANTHER" id="PTHR47320:SF1">
    <property type="entry name" value="BIFUNCTIONAL URIDYLYLTRANSFERASE_URIDYLYL-REMOVING ENZYME"/>
    <property type="match status" value="1"/>
</dbReference>